<evidence type="ECO:0000313" key="4">
    <source>
        <dbReference type="Proteomes" id="UP000327118"/>
    </source>
</evidence>
<keyword evidence="2" id="KW-0134">Cell wall</keyword>
<feature type="chain" id="PRO_5025094597" description="Hydrophobin" evidence="2">
    <location>
        <begin position="18"/>
        <end position="151"/>
    </location>
</feature>
<sequence>MQFSIAAVLALATAVAALPPASLTSGTGAGQKVGNADVRFPVSGDVSTKQASDKCGDNTQLSCCNSVTYAGDQTEVDEGLLAGALSHLIGTGSGSEGLGLFKECTNVDVINVLPIQQACKSNIACCQRPDSSGTGNLINLGLPCIALGSLI</sequence>
<keyword evidence="4" id="KW-1185">Reference proteome</keyword>
<evidence type="ECO:0000313" key="3">
    <source>
        <dbReference type="EMBL" id="KAE8352749.1"/>
    </source>
</evidence>
<dbReference type="GO" id="GO:0005199">
    <property type="term" value="F:structural constituent of cell wall"/>
    <property type="evidence" value="ECO:0007669"/>
    <property type="project" value="InterPro"/>
</dbReference>
<keyword evidence="1 2" id="KW-1015">Disulfide bond</keyword>
<dbReference type="InterPro" id="IPR001338">
    <property type="entry name" value="Class_I_Hydrophobin"/>
</dbReference>
<proteinExistence type="inferred from homology"/>
<evidence type="ECO:0000256" key="2">
    <source>
        <dbReference type="RuleBase" id="RU365009"/>
    </source>
</evidence>
<reference evidence="4" key="1">
    <citation type="submission" date="2019-04" db="EMBL/GenBank/DDBJ databases">
        <title>Friends and foes A comparative genomics studyof 23 Aspergillus species from section Flavi.</title>
        <authorList>
            <consortium name="DOE Joint Genome Institute"/>
            <person name="Kjaerbolling I."/>
            <person name="Vesth T."/>
            <person name="Frisvad J.C."/>
            <person name="Nybo J.L."/>
            <person name="Theobald S."/>
            <person name="Kildgaard S."/>
            <person name="Isbrandt T."/>
            <person name="Kuo A."/>
            <person name="Sato A."/>
            <person name="Lyhne E.K."/>
            <person name="Kogle M.E."/>
            <person name="Wiebenga A."/>
            <person name="Kun R.S."/>
            <person name="Lubbers R.J."/>
            <person name="Makela M.R."/>
            <person name="Barry K."/>
            <person name="Chovatia M."/>
            <person name="Clum A."/>
            <person name="Daum C."/>
            <person name="Haridas S."/>
            <person name="He G."/>
            <person name="LaButti K."/>
            <person name="Lipzen A."/>
            <person name="Mondo S."/>
            <person name="Riley R."/>
            <person name="Salamov A."/>
            <person name="Simmons B.A."/>
            <person name="Magnuson J.K."/>
            <person name="Henrissat B."/>
            <person name="Mortensen U.H."/>
            <person name="Larsen T.O."/>
            <person name="Devries R.P."/>
            <person name="Grigoriev I.V."/>
            <person name="Machida M."/>
            <person name="Baker S.E."/>
            <person name="Andersen M.R."/>
        </authorList>
    </citation>
    <scope>NUCLEOTIDE SEQUENCE [LARGE SCALE GENOMIC DNA]</scope>
    <source>
        <strain evidence="4">CBS 553.77</strain>
    </source>
</reference>
<comment type="subcellular location">
    <subcellularLocation>
        <location evidence="2">Secreted</location>
        <location evidence="2">Cell wall</location>
    </subcellularLocation>
</comment>
<feature type="signal peptide" evidence="2">
    <location>
        <begin position="1"/>
        <end position="17"/>
    </location>
</feature>
<name>A0A5N6Z7T0_9EURO</name>
<accession>A0A5N6Z7T0</accession>
<dbReference type="EMBL" id="ML739119">
    <property type="protein sequence ID" value="KAE8352749.1"/>
    <property type="molecule type" value="Genomic_DNA"/>
</dbReference>
<evidence type="ECO:0000256" key="1">
    <source>
        <dbReference type="ARBA" id="ARBA00023157"/>
    </source>
</evidence>
<gene>
    <name evidence="3" type="ORF">BDV28DRAFT_120406</name>
</gene>
<protein>
    <recommendedName>
        <fullName evidence="2">Hydrophobin</fullName>
    </recommendedName>
</protein>
<comment type="similarity">
    <text evidence="2">Belongs to the fungal hydrophobin family.</text>
</comment>
<dbReference type="Proteomes" id="UP000327118">
    <property type="component" value="Unassembled WGS sequence"/>
</dbReference>
<organism evidence="3 4">
    <name type="scientific">Aspergillus coremiiformis</name>
    <dbReference type="NCBI Taxonomy" id="138285"/>
    <lineage>
        <taxon>Eukaryota</taxon>
        <taxon>Fungi</taxon>
        <taxon>Dikarya</taxon>
        <taxon>Ascomycota</taxon>
        <taxon>Pezizomycotina</taxon>
        <taxon>Eurotiomycetes</taxon>
        <taxon>Eurotiomycetidae</taxon>
        <taxon>Eurotiales</taxon>
        <taxon>Aspergillaceae</taxon>
        <taxon>Aspergillus</taxon>
        <taxon>Aspergillus subgen. Circumdati</taxon>
    </lineage>
</organism>
<keyword evidence="2" id="KW-0964">Secreted</keyword>
<dbReference type="Pfam" id="PF01185">
    <property type="entry name" value="Hydrophobin"/>
    <property type="match status" value="1"/>
</dbReference>
<dbReference type="CDD" id="cd23507">
    <property type="entry name" value="hydrophobin_I"/>
    <property type="match status" value="1"/>
</dbReference>
<dbReference type="SMART" id="SM00075">
    <property type="entry name" value="HYDRO"/>
    <property type="match status" value="1"/>
</dbReference>
<keyword evidence="2" id="KW-0732">Signal</keyword>
<dbReference type="GO" id="GO:0009277">
    <property type="term" value="C:fungal-type cell wall"/>
    <property type="evidence" value="ECO:0007669"/>
    <property type="project" value="InterPro"/>
</dbReference>
<dbReference type="OrthoDB" id="4225815at2759"/>
<dbReference type="AlphaFoldDB" id="A0A5N6Z7T0"/>